<reference evidence="2" key="1">
    <citation type="submission" date="2020-05" db="EMBL/GenBank/DDBJ databases">
        <title>Mycena genomes resolve the evolution of fungal bioluminescence.</title>
        <authorList>
            <person name="Tsai I.J."/>
        </authorList>
    </citation>
    <scope>NUCLEOTIDE SEQUENCE</scope>
    <source>
        <strain evidence="2">171206Taipei</strain>
    </source>
</reference>
<keyword evidence="1" id="KW-0472">Membrane</keyword>
<evidence type="ECO:0000256" key="1">
    <source>
        <dbReference type="SAM" id="Phobius"/>
    </source>
</evidence>
<keyword evidence="1" id="KW-1133">Transmembrane helix</keyword>
<feature type="transmembrane region" description="Helical" evidence="1">
    <location>
        <begin position="77"/>
        <end position="102"/>
    </location>
</feature>
<protein>
    <submittedName>
        <fullName evidence="2">Uncharacterized protein</fullName>
    </submittedName>
</protein>
<dbReference type="RefSeq" id="XP_037223467.1">
    <property type="nucleotide sequence ID" value="XM_037360582.1"/>
</dbReference>
<dbReference type="AlphaFoldDB" id="A0A8H6T4Z6"/>
<dbReference type="Proteomes" id="UP000636479">
    <property type="component" value="Unassembled WGS sequence"/>
</dbReference>
<dbReference type="GeneID" id="59343098"/>
<evidence type="ECO:0000313" key="2">
    <source>
        <dbReference type="EMBL" id="KAF7310017.1"/>
    </source>
</evidence>
<dbReference type="EMBL" id="JACAZF010000003">
    <property type="protein sequence ID" value="KAF7310017.1"/>
    <property type="molecule type" value="Genomic_DNA"/>
</dbReference>
<feature type="transmembrane region" description="Helical" evidence="1">
    <location>
        <begin position="183"/>
        <end position="206"/>
    </location>
</feature>
<organism evidence="2 3">
    <name type="scientific">Mycena indigotica</name>
    <dbReference type="NCBI Taxonomy" id="2126181"/>
    <lineage>
        <taxon>Eukaryota</taxon>
        <taxon>Fungi</taxon>
        <taxon>Dikarya</taxon>
        <taxon>Basidiomycota</taxon>
        <taxon>Agaricomycotina</taxon>
        <taxon>Agaricomycetes</taxon>
        <taxon>Agaricomycetidae</taxon>
        <taxon>Agaricales</taxon>
        <taxon>Marasmiineae</taxon>
        <taxon>Mycenaceae</taxon>
        <taxon>Mycena</taxon>
    </lineage>
</organism>
<proteinExistence type="predicted"/>
<sequence length="226" mass="24384">MLLDPDADAKPHVCEHCHCSSHPPSTLAPTVVVAPPPPQYEDSQNAKTLPPIPAVRIVAIDSLSPERKKLYERYSRTLRWVFIAAGIASLLTGGFSLVQIYMEGTQFPRLNAVLTAYSAISGSAILALLYLRTKATSLVLSKARTRTLVLLAFGWMVFAIVLIPYSDGSCEAWLDDSDTTCVFFGLANGLAGLSTLLVSIAAYFSFRQERIMRANLVAPVAAAAAV</sequence>
<keyword evidence="1" id="KW-0812">Transmembrane</keyword>
<feature type="transmembrane region" description="Helical" evidence="1">
    <location>
        <begin position="114"/>
        <end position="131"/>
    </location>
</feature>
<comment type="caution">
    <text evidence="2">The sequence shown here is derived from an EMBL/GenBank/DDBJ whole genome shotgun (WGS) entry which is preliminary data.</text>
</comment>
<gene>
    <name evidence="2" type="ORF">MIND_00374600</name>
</gene>
<evidence type="ECO:0000313" key="3">
    <source>
        <dbReference type="Proteomes" id="UP000636479"/>
    </source>
</evidence>
<feature type="transmembrane region" description="Helical" evidence="1">
    <location>
        <begin position="143"/>
        <end position="163"/>
    </location>
</feature>
<name>A0A8H6T4Z6_9AGAR</name>
<accession>A0A8H6T4Z6</accession>
<keyword evidence="3" id="KW-1185">Reference proteome</keyword>